<dbReference type="OrthoDB" id="10060792at2759"/>
<dbReference type="Pfam" id="PF00011">
    <property type="entry name" value="HSP20"/>
    <property type="match status" value="2"/>
</dbReference>
<evidence type="ECO:0000259" key="4">
    <source>
        <dbReference type="PROSITE" id="PS01031"/>
    </source>
</evidence>
<dbReference type="InterPro" id="IPR002068">
    <property type="entry name" value="A-crystallin/Hsp20_dom"/>
</dbReference>
<dbReference type="PANTHER" id="PTHR45640:SF26">
    <property type="entry name" value="RE23625P"/>
    <property type="match status" value="1"/>
</dbReference>
<dbReference type="InterPro" id="IPR001436">
    <property type="entry name" value="Alpha-crystallin/sHSP_animal"/>
</dbReference>
<dbReference type="PANTHER" id="PTHR45640">
    <property type="entry name" value="HEAT SHOCK PROTEIN HSP-12.2-RELATED"/>
    <property type="match status" value="1"/>
</dbReference>
<gene>
    <name evidence="5" type="ORF">BOX15_Mlig027388g2</name>
</gene>
<organism evidence="5 6">
    <name type="scientific">Macrostomum lignano</name>
    <dbReference type="NCBI Taxonomy" id="282301"/>
    <lineage>
        <taxon>Eukaryota</taxon>
        <taxon>Metazoa</taxon>
        <taxon>Spiralia</taxon>
        <taxon>Lophotrochozoa</taxon>
        <taxon>Platyhelminthes</taxon>
        <taxon>Rhabditophora</taxon>
        <taxon>Macrostomorpha</taxon>
        <taxon>Macrostomida</taxon>
        <taxon>Macrostomidae</taxon>
        <taxon>Macrostomum</taxon>
    </lineage>
</organism>
<accession>A0A267EA14</accession>
<feature type="region of interest" description="Disordered" evidence="3">
    <location>
        <begin position="1"/>
        <end position="22"/>
    </location>
</feature>
<feature type="domain" description="SHSP" evidence="4">
    <location>
        <begin position="196"/>
        <end position="305"/>
    </location>
</feature>
<dbReference type="STRING" id="282301.A0A267EA14"/>
<feature type="compositionally biased region" description="Polar residues" evidence="3">
    <location>
        <begin position="119"/>
        <end position="128"/>
    </location>
</feature>
<comment type="caution">
    <text evidence="5">The sequence shown here is derived from an EMBL/GenBank/DDBJ whole genome shotgun (WGS) entry which is preliminary data.</text>
</comment>
<dbReference type="InterPro" id="IPR008978">
    <property type="entry name" value="HSP20-like_chaperone"/>
</dbReference>
<evidence type="ECO:0000256" key="1">
    <source>
        <dbReference type="PROSITE-ProRule" id="PRU00285"/>
    </source>
</evidence>
<dbReference type="PROSITE" id="PS01031">
    <property type="entry name" value="SHSP"/>
    <property type="match status" value="2"/>
</dbReference>
<dbReference type="Gene3D" id="2.60.40.790">
    <property type="match status" value="2"/>
</dbReference>
<evidence type="ECO:0000256" key="3">
    <source>
        <dbReference type="SAM" id="MobiDB-lite"/>
    </source>
</evidence>
<evidence type="ECO:0000256" key="2">
    <source>
        <dbReference type="RuleBase" id="RU003616"/>
    </source>
</evidence>
<dbReference type="SUPFAM" id="SSF49764">
    <property type="entry name" value="HSP20-like chaperones"/>
    <property type="match status" value="2"/>
</dbReference>
<reference evidence="5 6" key="1">
    <citation type="submission" date="2017-06" db="EMBL/GenBank/DDBJ databases">
        <title>A platform for efficient transgenesis in Macrostomum lignano, a flatworm model organism for stem cell research.</title>
        <authorList>
            <person name="Berezikov E."/>
        </authorList>
    </citation>
    <scope>NUCLEOTIDE SEQUENCE [LARGE SCALE GENOMIC DNA]</scope>
    <source>
        <strain evidence="5">DV1</strain>
        <tissue evidence="5">Whole organism</tissue>
    </source>
</reference>
<dbReference type="Proteomes" id="UP000215902">
    <property type="component" value="Unassembled WGS sequence"/>
</dbReference>
<feature type="region of interest" description="Disordered" evidence="3">
    <location>
        <begin position="110"/>
        <end position="209"/>
    </location>
</feature>
<proteinExistence type="inferred from homology"/>
<evidence type="ECO:0000313" key="6">
    <source>
        <dbReference type="Proteomes" id="UP000215902"/>
    </source>
</evidence>
<comment type="similarity">
    <text evidence="1 2">Belongs to the small heat shock protein (HSP20) family.</text>
</comment>
<dbReference type="CDD" id="cd06526">
    <property type="entry name" value="metazoan_ACD"/>
    <property type="match status" value="2"/>
</dbReference>
<feature type="compositionally biased region" description="Polar residues" evidence="3">
    <location>
        <begin position="167"/>
        <end position="209"/>
    </location>
</feature>
<feature type="region of interest" description="Disordered" evidence="3">
    <location>
        <begin position="50"/>
        <end position="74"/>
    </location>
</feature>
<dbReference type="AlphaFoldDB" id="A0A267EA14"/>
<protein>
    <recommendedName>
        <fullName evidence="4">SHSP domain-containing protein</fullName>
    </recommendedName>
</protein>
<feature type="domain" description="SHSP" evidence="4">
    <location>
        <begin position="62"/>
        <end position="171"/>
    </location>
</feature>
<sequence length="307" mass="33858">MSGGNASPMQGRSPSPRLSPRIVEDLRRASPVWDEEFDKLTRSMQERMDGFFRTPGQVDPGCSDSGRTGRIERQPDGSLVYRVVFDVRDYEPGDLKTSLVGDRTVRVCGNSKRVDPRTGKQSSASFDEQFSLPDGVDPRGVRSTVAEGQLSVTAPVMPPQYSGKQPALQQQSRLYSNSPRLSPRSGSPAFSQPLGSPRHQQQQQGSGVRTASAFQLEVEVGPEFEPQDLTVATVDNGRRLSVHGRREVKSAGKTSMREFRDEFDLPVNVDARLVTARLRSDGRVIVDMPLLRETAGFTYAPVAVDHR</sequence>
<dbReference type="EMBL" id="NIVC01002376">
    <property type="protein sequence ID" value="PAA58425.1"/>
    <property type="molecule type" value="Genomic_DNA"/>
</dbReference>
<keyword evidence="6" id="KW-1185">Reference proteome</keyword>
<evidence type="ECO:0000313" key="5">
    <source>
        <dbReference type="EMBL" id="PAA58425.1"/>
    </source>
</evidence>
<feature type="compositionally biased region" description="Polar residues" evidence="3">
    <location>
        <begin position="1"/>
        <end position="13"/>
    </location>
</feature>
<name>A0A267EA14_9PLAT</name>